<dbReference type="InterPro" id="IPR027543">
    <property type="entry name" value="Lon_bac"/>
</dbReference>
<comment type="subunit">
    <text evidence="14 15">Homohexamer. Organized in a ring with a central cavity.</text>
</comment>
<feature type="active site" evidence="14 16">
    <location>
        <position position="678"/>
    </location>
</feature>
<dbReference type="PIRSF" id="PIRSF001174">
    <property type="entry name" value="Lon_proteas"/>
    <property type="match status" value="1"/>
</dbReference>
<evidence type="ECO:0000256" key="4">
    <source>
        <dbReference type="ARBA" id="ARBA00022741"/>
    </source>
</evidence>
<feature type="domain" description="Lon proteolytic" evidence="20">
    <location>
        <begin position="591"/>
        <end position="772"/>
    </location>
</feature>
<dbReference type="HAMAP" id="MF_01973">
    <property type="entry name" value="lon_bact"/>
    <property type="match status" value="1"/>
</dbReference>
<dbReference type="GO" id="GO:0006515">
    <property type="term" value="P:protein quality control for misfolded or incompletely synthesized proteins"/>
    <property type="evidence" value="ECO:0007669"/>
    <property type="project" value="UniProtKB-UniRule"/>
</dbReference>
<dbReference type="GO" id="GO:0016887">
    <property type="term" value="F:ATP hydrolysis activity"/>
    <property type="evidence" value="ECO:0007669"/>
    <property type="project" value="UniProtKB-UniRule"/>
</dbReference>
<keyword evidence="7 14" id="KW-0067">ATP-binding</keyword>
<dbReference type="Pfam" id="PF05362">
    <property type="entry name" value="Lon_C"/>
    <property type="match status" value="1"/>
</dbReference>
<dbReference type="GO" id="GO:0005737">
    <property type="term" value="C:cytoplasm"/>
    <property type="evidence" value="ECO:0007669"/>
    <property type="project" value="UniProtKB-SubCell"/>
</dbReference>
<keyword evidence="3 14" id="KW-0645">Protease</keyword>
<dbReference type="GO" id="GO:0004252">
    <property type="term" value="F:serine-type endopeptidase activity"/>
    <property type="evidence" value="ECO:0007669"/>
    <property type="project" value="UniProtKB-UniRule"/>
</dbReference>
<sequence>MNREIKSLPMVALRGMTIMPEMVVHFDVSREKSIAAIQEAMAGDQKIFLVAQRSIETDDPIQEDVYEVGTVGTIKQIMKLPKHIVRVLVSGETRGILKQLQQDTPYLRAEVEVIDESDLVIQDDLNGEAMARSLKDTFLDYAARNGKMSKEAVAEILEIKSLKKLVDEIAANTPFYYVDQQEILGKVDFWERYETLAFKLVNEVQIMDIKDELQQKVKERVDKHQKEYILREQLKLIREELGDDSTLSDAEEFEKAAKNLKAPKEVNEKLKKEISRFKSSLNSPAESGVIRTYIETLLEMPWDKAGKDNQDIKYAEEVLEADHYGLEQVKERILEFLAVRSLTKKGESPILCLVGPPGTGKTSIAKSLAKALKKPYVRISLGGVRDEAEIRGHRKTYVGAMPGRIANGIRQAGVKNPLMLLDEIDKVSTDYKGDTFSALLEVLDSEQNYKFRDHYLEVPLDLSEVLFIATANSLQTIPRPLLDRMEVIEVTSYTENEKLHIATEHLIPKQMEKNGLKKEQLKISKNAVWKIASNYTKEAGVRQLEREIGNICRKAAKEILTIGKKSVTITEKNLFKYLGKEKFTYQMANAADEIGIVRGLAWTSVGGDTLQIEVNVMPGKGEIMLTGQLGDVMKESARTGISYIRSVSRDYQIADDFFEKYDIHVHIPEGAVPKDGPSAGITMATAMLSAITEQKVRADIAMTGEVTLRGRVLPIGGLKEKLLAAKNAGIKTVLVPKKNLADVEELSQEITKGFEILPVEHMEEVLKAAFVSEDQDKISGGE</sequence>
<comment type="subcellular location">
    <subcellularLocation>
        <location evidence="1 14 15">Cytoplasm</location>
    </subcellularLocation>
</comment>
<dbReference type="Gene3D" id="1.10.8.60">
    <property type="match status" value="1"/>
</dbReference>
<feature type="domain" description="Lon N-terminal" evidence="21">
    <location>
        <begin position="8"/>
        <end position="204"/>
    </location>
</feature>
<dbReference type="PRINTS" id="PR00830">
    <property type="entry name" value="ENDOLAPTASE"/>
</dbReference>
<evidence type="ECO:0000313" key="23">
    <source>
        <dbReference type="Proteomes" id="UP000234840"/>
    </source>
</evidence>
<dbReference type="Proteomes" id="UP000234840">
    <property type="component" value="Unassembled WGS sequence"/>
</dbReference>
<organism evidence="22 23">
    <name type="scientific">Mediterraneibacter gnavus</name>
    <name type="common">Ruminococcus gnavus</name>
    <dbReference type="NCBI Taxonomy" id="33038"/>
    <lineage>
        <taxon>Bacteria</taxon>
        <taxon>Bacillati</taxon>
        <taxon>Bacillota</taxon>
        <taxon>Clostridia</taxon>
        <taxon>Lachnospirales</taxon>
        <taxon>Lachnospiraceae</taxon>
        <taxon>Mediterraneibacter</taxon>
    </lineage>
</organism>
<evidence type="ECO:0000256" key="12">
    <source>
        <dbReference type="ARBA" id="ARBA00071934"/>
    </source>
</evidence>
<dbReference type="InterPro" id="IPR008268">
    <property type="entry name" value="Peptidase_S16_AS"/>
</dbReference>
<dbReference type="Pfam" id="PF22667">
    <property type="entry name" value="Lon_lid"/>
    <property type="match status" value="1"/>
</dbReference>
<dbReference type="NCBIfam" id="TIGR00763">
    <property type="entry name" value="lon"/>
    <property type="match status" value="1"/>
</dbReference>
<dbReference type="GO" id="GO:0004176">
    <property type="term" value="F:ATP-dependent peptidase activity"/>
    <property type="evidence" value="ECO:0007669"/>
    <property type="project" value="UniProtKB-UniRule"/>
</dbReference>
<dbReference type="Gene3D" id="3.30.230.10">
    <property type="match status" value="1"/>
</dbReference>
<comment type="similarity">
    <text evidence="14 15 18 19">Belongs to the peptidase S16 family.</text>
</comment>
<dbReference type="Gene3D" id="1.20.58.1480">
    <property type="match status" value="1"/>
</dbReference>
<evidence type="ECO:0000313" key="22">
    <source>
        <dbReference type="EMBL" id="PLT88644.1"/>
    </source>
</evidence>
<dbReference type="Gene3D" id="3.40.50.300">
    <property type="entry name" value="P-loop containing nucleotide triphosphate hydrolases"/>
    <property type="match status" value="1"/>
</dbReference>
<evidence type="ECO:0000256" key="2">
    <source>
        <dbReference type="ARBA" id="ARBA00022490"/>
    </source>
</evidence>
<dbReference type="GO" id="GO:0005524">
    <property type="term" value="F:ATP binding"/>
    <property type="evidence" value="ECO:0007669"/>
    <property type="project" value="UniProtKB-UniRule"/>
</dbReference>
<evidence type="ECO:0000259" key="21">
    <source>
        <dbReference type="PROSITE" id="PS51787"/>
    </source>
</evidence>
<comment type="function">
    <text evidence="10 14">ATP-dependent serine protease that mediates the selective degradation of mutant and abnormal proteins as well as certain short-lived regulatory proteins. Required for cellular homeostasis and for survival from DNA damage and developmental changes induced by stress. Degrades polypeptides processively to yield small peptide fragments that are 5 to 10 amino acids long. Binds to DNA in a double-stranded, site-specific manner.</text>
</comment>
<evidence type="ECO:0000256" key="19">
    <source>
        <dbReference type="RuleBase" id="RU000591"/>
    </source>
</evidence>
<evidence type="ECO:0000256" key="6">
    <source>
        <dbReference type="ARBA" id="ARBA00022825"/>
    </source>
</evidence>
<dbReference type="GO" id="GO:0043565">
    <property type="term" value="F:sequence-specific DNA binding"/>
    <property type="evidence" value="ECO:0007669"/>
    <property type="project" value="UniProtKB-UniRule"/>
</dbReference>
<dbReference type="InterPro" id="IPR015947">
    <property type="entry name" value="PUA-like_sf"/>
</dbReference>
<dbReference type="InterPro" id="IPR004815">
    <property type="entry name" value="Lon_bac/euk-typ"/>
</dbReference>
<keyword evidence="8 14" id="KW-0346">Stress response</keyword>
<keyword evidence="4 14" id="KW-0547">Nucleotide-binding</keyword>
<dbReference type="Gene3D" id="1.20.5.5270">
    <property type="match status" value="1"/>
</dbReference>
<feature type="binding site" evidence="14 17">
    <location>
        <begin position="355"/>
        <end position="362"/>
    </location>
    <ligand>
        <name>ATP</name>
        <dbReference type="ChEBI" id="CHEBI:30616"/>
    </ligand>
</feature>
<keyword evidence="2 14" id="KW-0963">Cytoplasm</keyword>
<evidence type="ECO:0000256" key="17">
    <source>
        <dbReference type="PIRSR" id="PIRSR001174-2"/>
    </source>
</evidence>
<dbReference type="Gene3D" id="2.30.130.40">
    <property type="entry name" value="LON domain-like"/>
    <property type="match status" value="1"/>
</dbReference>
<evidence type="ECO:0000256" key="11">
    <source>
        <dbReference type="ARBA" id="ARBA00066743"/>
    </source>
</evidence>
<dbReference type="InterPro" id="IPR027065">
    <property type="entry name" value="Lon_Prtase"/>
</dbReference>
<dbReference type="AlphaFoldDB" id="A0A2N5Q2I0"/>
<name>A0A2N5Q2I0_MEDGN</name>
<comment type="induction">
    <text evidence="14">By heat shock.</text>
</comment>
<dbReference type="PROSITE" id="PS51787">
    <property type="entry name" value="LON_N"/>
    <property type="match status" value="1"/>
</dbReference>
<evidence type="ECO:0000256" key="16">
    <source>
        <dbReference type="PIRSR" id="PIRSR001174-1"/>
    </source>
</evidence>
<evidence type="ECO:0000256" key="10">
    <source>
        <dbReference type="ARBA" id="ARBA00053875"/>
    </source>
</evidence>
<dbReference type="PANTHER" id="PTHR10046">
    <property type="entry name" value="ATP DEPENDENT LON PROTEASE FAMILY MEMBER"/>
    <property type="match status" value="1"/>
</dbReference>
<dbReference type="GO" id="GO:0034605">
    <property type="term" value="P:cellular response to heat"/>
    <property type="evidence" value="ECO:0007669"/>
    <property type="project" value="UniProtKB-UniRule"/>
</dbReference>
<evidence type="ECO:0000256" key="9">
    <source>
        <dbReference type="ARBA" id="ARBA00050665"/>
    </source>
</evidence>
<protein>
    <recommendedName>
        <fullName evidence="12 14">Lon protease</fullName>
        <ecNumber evidence="11 14">3.4.21.53</ecNumber>
    </recommendedName>
    <alternativeName>
        <fullName evidence="13 14">ATP-dependent protease La</fullName>
    </alternativeName>
</protein>
<accession>A0A2N5Q2I0</accession>
<comment type="caution">
    <text evidence="22">The sequence shown here is derived from an EMBL/GenBank/DDBJ whole genome shotgun (WGS) entry which is preliminary data.</text>
</comment>
<dbReference type="InterPro" id="IPR014721">
    <property type="entry name" value="Ribsml_uS5_D2-typ_fold_subgr"/>
</dbReference>
<dbReference type="PROSITE" id="PS51786">
    <property type="entry name" value="LON_PROTEOLYTIC"/>
    <property type="match status" value="1"/>
</dbReference>
<dbReference type="InterPro" id="IPR046336">
    <property type="entry name" value="Lon_prtase_N_sf"/>
</dbReference>
<dbReference type="SUPFAM" id="SSF54211">
    <property type="entry name" value="Ribosomal protein S5 domain 2-like"/>
    <property type="match status" value="1"/>
</dbReference>
<evidence type="ECO:0000256" key="8">
    <source>
        <dbReference type="ARBA" id="ARBA00023016"/>
    </source>
</evidence>
<dbReference type="Pfam" id="PF02190">
    <property type="entry name" value="LON_substr_bdg"/>
    <property type="match status" value="1"/>
</dbReference>
<evidence type="ECO:0000256" key="18">
    <source>
        <dbReference type="PROSITE-ProRule" id="PRU01122"/>
    </source>
</evidence>
<dbReference type="SMART" id="SM00464">
    <property type="entry name" value="LON"/>
    <property type="match status" value="1"/>
</dbReference>
<dbReference type="SMART" id="SM00382">
    <property type="entry name" value="AAA"/>
    <property type="match status" value="1"/>
</dbReference>
<evidence type="ECO:0000256" key="5">
    <source>
        <dbReference type="ARBA" id="ARBA00022801"/>
    </source>
</evidence>
<comment type="catalytic activity">
    <reaction evidence="9 14 15 18">
        <text>Hydrolysis of proteins in presence of ATP.</text>
        <dbReference type="EC" id="3.4.21.53"/>
    </reaction>
</comment>
<gene>
    <name evidence="14 22" type="primary">lon</name>
    <name evidence="22" type="ORF">CDL20_03335</name>
</gene>
<feature type="active site" evidence="14 16">
    <location>
        <position position="721"/>
    </location>
</feature>
<dbReference type="EMBL" id="NIHW01000005">
    <property type="protein sequence ID" value="PLT88644.1"/>
    <property type="molecule type" value="Genomic_DNA"/>
</dbReference>
<dbReference type="FunFam" id="3.40.50.300:FF:000021">
    <property type="entry name" value="Lon protease homolog"/>
    <property type="match status" value="1"/>
</dbReference>
<evidence type="ECO:0000256" key="13">
    <source>
        <dbReference type="ARBA" id="ARBA00082722"/>
    </source>
</evidence>
<dbReference type="InterPro" id="IPR027417">
    <property type="entry name" value="P-loop_NTPase"/>
</dbReference>
<evidence type="ECO:0000256" key="3">
    <source>
        <dbReference type="ARBA" id="ARBA00022670"/>
    </source>
</evidence>
<dbReference type="InterPro" id="IPR003593">
    <property type="entry name" value="AAA+_ATPase"/>
</dbReference>
<dbReference type="InterPro" id="IPR003111">
    <property type="entry name" value="Lon_prtase_N"/>
</dbReference>
<evidence type="ECO:0000256" key="7">
    <source>
        <dbReference type="ARBA" id="ARBA00022840"/>
    </source>
</evidence>
<dbReference type="InterPro" id="IPR020568">
    <property type="entry name" value="Ribosomal_Su5_D2-typ_SF"/>
</dbReference>
<dbReference type="SUPFAM" id="SSF52540">
    <property type="entry name" value="P-loop containing nucleoside triphosphate hydrolases"/>
    <property type="match status" value="1"/>
</dbReference>
<dbReference type="Pfam" id="PF00004">
    <property type="entry name" value="AAA"/>
    <property type="match status" value="1"/>
</dbReference>
<reference evidence="22 23" key="1">
    <citation type="journal article" date="2017" name="Genome Med.">
        <title>A novel Ruminococcus gnavus clade enriched in inflammatory bowel disease patients.</title>
        <authorList>
            <person name="Hall A.B."/>
            <person name="Yassour M."/>
            <person name="Sauk J."/>
            <person name="Garner A."/>
            <person name="Jiang X."/>
            <person name="Arthur T."/>
            <person name="Lagoudas G.K."/>
            <person name="Vatanen T."/>
            <person name="Fornelos N."/>
            <person name="Wilson R."/>
            <person name="Bertha M."/>
            <person name="Cohen M."/>
            <person name="Garber J."/>
            <person name="Khalili H."/>
            <person name="Gevers D."/>
            <person name="Ananthakrishnan A.N."/>
            <person name="Kugathasan S."/>
            <person name="Lander E.S."/>
            <person name="Blainey P."/>
            <person name="Vlamakis H."/>
            <person name="Xavier R.J."/>
            <person name="Huttenhower C."/>
        </authorList>
    </citation>
    <scope>NUCLEOTIDE SEQUENCE [LARGE SCALE GENOMIC DNA]</scope>
    <source>
        <strain evidence="22 23">RJX1128</strain>
    </source>
</reference>
<dbReference type="EC" id="3.4.21.53" evidence="11 14"/>
<dbReference type="CDD" id="cd19500">
    <property type="entry name" value="RecA-like_Lon"/>
    <property type="match status" value="1"/>
</dbReference>
<dbReference type="InterPro" id="IPR003959">
    <property type="entry name" value="ATPase_AAA_core"/>
</dbReference>
<evidence type="ECO:0000256" key="1">
    <source>
        <dbReference type="ARBA" id="ARBA00004496"/>
    </source>
</evidence>
<evidence type="ECO:0000256" key="15">
    <source>
        <dbReference type="PIRNR" id="PIRNR001174"/>
    </source>
</evidence>
<evidence type="ECO:0000256" key="14">
    <source>
        <dbReference type="HAMAP-Rule" id="MF_01973"/>
    </source>
</evidence>
<dbReference type="SUPFAM" id="SSF88697">
    <property type="entry name" value="PUA domain-like"/>
    <property type="match status" value="1"/>
</dbReference>
<keyword evidence="6 14" id="KW-0720">Serine protease</keyword>
<keyword evidence="5 14" id="KW-0378">Hydrolase</keyword>
<dbReference type="PROSITE" id="PS01046">
    <property type="entry name" value="LON_SER"/>
    <property type="match status" value="1"/>
</dbReference>
<proteinExistence type="evidence at transcript level"/>
<dbReference type="InterPro" id="IPR008269">
    <property type="entry name" value="Lon_proteolytic"/>
</dbReference>
<dbReference type="InterPro" id="IPR054594">
    <property type="entry name" value="Lon_lid"/>
</dbReference>
<evidence type="ECO:0000259" key="20">
    <source>
        <dbReference type="PROSITE" id="PS51786"/>
    </source>
</evidence>